<dbReference type="EMBL" id="CM039434">
    <property type="protein sequence ID" value="KAI4324090.1"/>
    <property type="molecule type" value="Genomic_DNA"/>
</dbReference>
<protein>
    <submittedName>
        <fullName evidence="1">Uncharacterized protein</fullName>
    </submittedName>
</protein>
<accession>A0ACB9MJR1</accession>
<reference evidence="1 2" key="1">
    <citation type="journal article" date="2022" name="DNA Res.">
        <title>Chromosomal-level genome assembly of the orchid tree Bauhinia variegata (Leguminosae; Cercidoideae) supports the allotetraploid origin hypothesis of Bauhinia.</title>
        <authorList>
            <person name="Zhong Y."/>
            <person name="Chen Y."/>
            <person name="Zheng D."/>
            <person name="Pang J."/>
            <person name="Liu Y."/>
            <person name="Luo S."/>
            <person name="Meng S."/>
            <person name="Qian L."/>
            <person name="Wei D."/>
            <person name="Dai S."/>
            <person name="Zhou R."/>
        </authorList>
    </citation>
    <scope>NUCLEOTIDE SEQUENCE [LARGE SCALE GENOMIC DNA]</scope>
    <source>
        <strain evidence="1">BV-YZ2020</strain>
    </source>
</reference>
<comment type="caution">
    <text evidence="1">The sequence shown here is derived from an EMBL/GenBank/DDBJ whole genome shotgun (WGS) entry which is preliminary data.</text>
</comment>
<gene>
    <name evidence="1" type="ORF">L6164_023654</name>
</gene>
<sequence length="112" mass="13123">MIKKIGFGVRQQYNNKKVDDSCRFVCCKESHRAVDKRLVKKPMAETRTSCKSRISLTLKNGKFVIHDFVEAHNYLLQLPETTHMLASHRKISKAQEYEIEMAENSKRIHFNL</sequence>
<organism evidence="1 2">
    <name type="scientific">Bauhinia variegata</name>
    <name type="common">Purple orchid tree</name>
    <name type="synonym">Phanera variegata</name>
    <dbReference type="NCBI Taxonomy" id="167791"/>
    <lineage>
        <taxon>Eukaryota</taxon>
        <taxon>Viridiplantae</taxon>
        <taxon>Streptophyta</taxon>
        <taxon>Embryophyta</taxon>
        <taxon>Tracheophyta</taxon>
        <taxon>Spermatophyta</taxon>
        <taxon>Magnoliopsida</taxon>
        <taxon>eudicotyledons</taxon>
        <taxon>Gunneridae</taxon>
        <taxon>Pentapetalae</taxon>
        <taxon>rosids</taxon>
        <taxon>fabids</taxon>
        <taxon>Fabales</taxon>
        <taxon>Fabaceae</taxon>
        <taxon>Cercidoideae</taxon>
        <taxon>Cercideae</taxon>
        <taxon>Bauhiniinae</taxon>
        <taxon>Bauhinia</taxon>
    </lineage>
</organism>
<name>A0ACB9MJR1_BAUVA</name>
<evidence type="ECO:0000313" key="2">
    <source>
        <dbReference type="Proteomes" id="UP000828941"/>
    </source>
</evidence>
<proteinExistence type="predicted"/>
<keyword evidence="2" id="KW-1185">Reference proteome</keyword>
<evidence type="ECO:0000313" key="1">
    <source>
        <dbReference type="EMBL" id="KAI4324090.1"/>
    </source>
</evidence>
<dbReference type="Proteomes" id="UP000828941">
    <property type="component" value="Chromosome 9"/>
</dbReference>